<dbReference type="SUPFAM" id="SSF51735">
    <property type="entry name" value="NAD(P)-binding Rossmann-fold domains"/>
    <property type="match status" value="1"/>
</dbReference>
<reference evidence="1 2" key="1">
    <citation type="submission" date="2015-09" db="EMBL/GenBank/DDBJ databases">
        <title>Sorangium comparison.</title>
        <authorList>
            <person name="Zaburannyi N."/>
            <person name="Bunk B."/>
            <person name="Overmann J."/>
            <person name="Mueller R."/>
        </authorList>
    </citation>
    <scope>NUCLEOTIDE SEQUENCE [LARGE SCALE GENOMIC DNA]</scope>
    <source>
        <strain evidence="1 2">So ce26</strain>
    </source>
</reference>
<dbReference type="Gene3D" id="3.40.50.720">
    <property type="entry name" value="NAD(P)-binding Rossmann-like Domain"/>
    <property type="match status" value="1"/>
</dbReference>
<evidence type="ECO:0000313" key="1">
    <source>
        <dbReference type="EMBL" id="AUX42996.1"/>
    </source>
</evidence>
<dbReference type="RefSeq" id="WP_104981733.1">
    <property type="nucleotide sequence ID" value="NZ_CP012673.1"/>
</dbReference>
<dbReference type="InterPro" id="IPR002347">
    <property type="entry name" value="SDR_fam"/>
</dbReference>
<organism evidence="1 2">
    <name type="scientific">Sorangium cellulosum</name>
    <name type="common">Polyangium cellulosum</name>
    <dbReference type="NCBI Taxonomy" id="56"/>
    <lineage>
        <taxon>Bacteria</taxon>
        <taxon>Pseudomonadati</taxon>
        <taxon>Myxococcota</taxon>
        <taxon>Polyangia</taxon>
        <taxon>Polyangiales</taxon>
        <taxon>Polyangiaceae</taxon>
        <taxon>Sorangium</taxon>
    </lineage>
</organism>
<dbReference type="NCBIfam" id="NF006159">
    <property type="entry name" value="PRK08303.1"/>
    <property type="match status" value="1"/>
</dbReference>
<dbReference type="Proteomes" id="UP000238348">
    <property type="component" value="Chromosome"/>
</dbReference>
<evidence type="ECO:0000313" key="2">
    <source>
        <dbReference type="Proteomes" id="UP000238348"/>
    </source>
</evidence>
<accession>A0A2L0EUL6</accession>
<dbReference type="PANTHER" id="PTHR44147:SF2">
    <property type="entry name" value="DEHYDROGENASE_REDUCTASE SDR FAMILY MEMBER 1"/>
    <property type="match status" value="1"/>
</dbReference>
<dbReference type="AlphaFoldDB" id="A0A2L0EUL6"/>
<sequence length="319" mass="34929">MKHLALEGQVALVAGATRGAGRAIACSLGEAGATVYCTGRSVRGRPATEGRPETIEETAEMVTARGGRGLAVQVDHTVEEQVEALCAQIQREQGKLDLLVNDVWGGDELTDFGAPFWKLSIPKGKILLERAVTSHIITSRHAVPLLIERGRGLIVEVTDGDHFGYRGNLFYDLAKMSVIRLAFAMARELRRRPGITALAVTPGFLRSEAMLDHFGVTEATWQDGAAKDPHFIASETPYYVGRAVAALAADPDVAAKAGRVFSSWDLAREYGFTDVDGRQPHWGDYFEKTLGRYNRADEQAYAFWFNGPIELAAPDWPRE</sequence>
<dbReference type="EMBL" id="CP012673">
    <property type="protein sequence ID" value="AUX42996.1"/>
    <property type="molecule type" value="Genomic_DNA"/>
</dbReference>
<gene>
    <name evidence="1" type="ORF">SOCE26_044360</name>
</gene>
<dbReference type="OrthoDB" id="63584at2"/>
<protein>
    <submittedName>
        <fullName evidence="1">Short-chain dehydrogenase</fullName>
    </submittedName>
</protein>
<dbReference type="PRINTS" id="PR00081">
    <property type="entry name" value="GDHRDH"/>
</dbReference>
<proteinExistence type="predicted"/>
<dbReference type="PANTHER" id="PTHR44147">
    <property type="entry name" value="DEHYDROGENASE/REDUCTASE SDR FAMILY MEMBER 1"/>
    <property type="match status" value="1"/>
</dbReference>
<dbReference type="Pfam" id="PF00106">
    <property type="entry name" value="adh_short"/>
    <property type="match status" value="1"/>
</dbReference>
<dbReference type="InterPro" id="IPR036291">
    <property type="entry name" value="NAD(P)-bd_dom_sf"/>
</dbReference>
<name>A0A2L0EUL6_SORCE</name>